<name>A0A1K1QKD0_9FLAO</name>
<dbReference type="InterPro" id="IPR027375">
    <property type="entry name" value="DKNYY"/>
</dbReference>
<evidence type="ECO:0000313" key="2">
    <source>
        <dbReference type="Proteomes" id="UP000183257"/>
    </source>
</evidence>
<dbReference type="Pfam" id="PF13644">
    <property type="entry name" value="DKNYY"/>
    <property type="match status" value="1"/>
</dbReference>
<keyword evidence="2" id="KW-1185">Reference proteome</keyword>
<dbReference type="RefSeq" id="WP_072304367.1">
    <property type="nucleotide sequence ID" value="NZ_FPIY01000004.1"/>
</dbReference>
<dbReference type="Proteomes" id="UP000183257">
    <property type="component" value="Unassembled WGS sequence"/>
</dbReference>
<proteinExistence type="predicted"/>
<reference evidence="2" key="1">
    <citation type="submission" date="2016-11" db="EMBL/GenBank/DDBJ databases">
        <authorList>
            <person name="Varghese N."/>
            <person name="Submissions S."/>
        </authorList>
    </citation>
    <scope>NUCLEOTIDE SEQUENCE [LARGE SCALE GENOMIC DNA]</scope>
    <source>
        <strain evidence="2">DSM 24786</strain>
    </source>
</reference>
<gene>
    <name evidence="1" type="ORF">SAMN05660313_02738</name>
</gene>
<evidence type="ECO:0000313" key="1">
    <source>
        <dbReference type="EMBL" id="SFW60407.1"/>
    </source>
</evidence>
<protein>
    <submittedName>
        <fullName evidence="1">DKNYY family protein</fullName>
    </submittedName>
</protein>
<dbReference type="AlphaFoldDB" id="A0A1K1QKD0"/>
<sequence>MKKDVKYIIYFLFFSFLSFGQNETQDNSAYKDSISNKRIERINYRKNKIDSLNTTLNWKKFKSNLWINKNGELGIKTQEATLEGIYTNRYITKVCCDGESIKATIDTASFQFLGSSFYKDKNHIYTHYVMSDGGNFWIVEEADAATFKILGDCYAKDKNHIFGERAMVMDNVDYNSFKTKKGIGCFAKDKNGFYFWDDKIDTSKISDGIVKDKIAELKRL</sequence>
<accession>A0A1K1QKD0</accession>
<dbReference type="OrthoDB" id="701311at2"/>
<dbReference type="STRING" id="76595.SAMN05660313_02738"/>
<organism evidence="1 2">
    <name type="scientific">Cellulophaga fucicola</name>
    <dbReference type="NCBI Taxonomy" id="76595"/>
    <lineage>
        <taxon>Bacteria</taxon>
        <taxon>Pseudomonadati</taxon>
        <taxon>Bacteroidota</taxon>
        <taxon>Flavobacteriia</taxon>
        <taxon>Flavobacteriales</taxon>
        <taxon>Flavobacteriaceae</taxon>
        <taxon>Cellulophaga</taxon>
    </lineage>
</organism>
<dbReference type="EMBL" id="FPIY01000004">
    <property type="protein sequence ID" value="SFW60407.1"/>
    <property type="molecule type" value="Genomic_DNA"/>
</dbReference>